<dbReference type="InParanoid" id="A0A1Y1ZBF1"/>
<sequence length="336" mass="37774">MFSSSSLNIFLQNSTLFSNPYTDEATPSISLRGSVALNINSTLKIKKLYLQFSGKLSMQFPGTIKKTRRDIIELAVSLLEYDKATSISGQHTFPFELLVPSDLPESLHGDYGKIKYTLKAVVETSFINFDLKTEVPVQVLRNITAQQELASECMVEDIARDSLACKVSMPTSEYIPGEKFDLQVSTLPLVDGVNVKNATCTLKEHTHFHIPSKTDQSRVYVAEYSKCLDIKSKALTNNEQVKTILLKAPEDSGYSCINSFVEVTHELVVRIYWEKDTEMDCITLSIPINIITPVGEYEFDQLPTYCMIESPPPYHKQSRFIEVETVAISLPPSYDL</sequence>
<dbReference type="InterPro" id="IPR011022">
    <property type="entry name" value="Arrestin_C-like"/>
</dbReference>
<dbReference type="InterPro" id="IPR014756">
    <property type="entry name" value="Ig_E-set"/>
</dbReference>
<dbReference type="GO" id="GO:0031625">
    <property type="term" value="F:ubiquitin protein ligase binding"/>
    <property type="evidence" value="ECO:0007669"/>
    <property type="project" value="TreeGrafter"/>
</dbReference>
<feature type="domain" description="Arrestin C-terminal-like" evidence="2">
    <location>
        <begin position="161"/>
        <end position="292"/>
    </location>
</feature>
<dbReference type="GO" id="GO:0030674">
    <property type="term" value="F:protein-macromolecule adaptor activity"/>
    <property type="evidence" value="ECO:0007669"/>
    <property type="project" value="TreeGrafter"/>
</dbReference>
<organism evidence="3 4">
    <name type="scientific">Basidiobolus meristosporus CBS 931.73</name>
    <dbReference type="NCBI Taxonomy" id="1314790"/>
    <lineage>
        <taxon>Eukaryota</taxon>
        <taxon>Fungi</taxon>
        <taxon>Fungi incertae sedis</taxon>
        <taxon>Zoopagomycota</taxon>
        <taxon>Entomophthoromycotina</taxon>
        <taxon>Basidiobolomycetes</taxon>
        <taxon>Basidiobolales</taxon>
        <taxon>Basidiobolaceae</taxon>
        <taxon>Basidiobolus</taxon>
    </lineage>
</organism>
<dbReference type="InterPro" id="IPR011021">
    <property type="entry name" value="Arrestin-like_N"/>
</dbReference>
<evidence type="ECO:0000313" key="4">
    <source>
        <dbReference type="Proteomes" id="UP000193498"/>
    </source>
</evidence>
<dbReference type="PANTHER" id="PTHR11188">
    <property type="entry name" value="ARRESTIN DOMAIN CONTAINING PROTEIN"/>
    <property type="match status" value="1"/>
</dbReference>
<dbReference type="PANTHER" id="PTHR11188:SF17">
    <property type="entry name" value="FI21816P1"/>
    <property type="match status" value="1"/>
</dbReference>
<dbReference type="OrthoDB" id="2333384at2759"/>
<dbReference type="GO" id="GO:0005829">
    <property type="term" value="C:cytosol"/>
    <property type="evidence" value="ECO:0007669"/>
    <property type="project" value="TreeGrafter"/>
</dbReference>
<proteinExistence type="predicted"/>
<protein>
    <recommendedName>
        <fullName evidence="5">Arrestin C-terminal-like domain-containing protein</fullName>
    </recommendedName>
</protein>
<keyword evidence="4" id="KW-1185">Reference proteome</keyword>
<dbReference type="EMBL" id="MCFE01000007">
    <property type="protein sequence ID" value="ORY07643.1"/>
    <property type="molecule type" value="Genomic_DNA"/>
</dbReference>
<evidence type="ECO:0008006" key="5">
    <source>
        <dbReference type="Google" id="ProtNLM"/>
    </source>
</evidence>
<dbReference type="SUPFAM" id="SSF81296">
    <property type="entry name" value="E set domains"/>
    <property type="match status" value="1"/>
</dbReference>
<evidence type="ECO:0000313" key="3">
    <source>
        <dbReference type="EMBL" id="ORY07643.1"/>
    </source>
</evidence>
<dbReference type="InterPro" id="IPR050357">
    <property type="entry name" value="Arrestin_domain-protein"/>
</dbReference>
<dbReference type="Pfam" id="PF00339">
    <property type="entry name" value="Arrestin_N"/>
    <property type="match status" value="1"/>
</dbReference>
<dbReference type="Proteomes" id="UP000193498">
    <property type="component" value="Unassembled WGS sequence"/>
</dbReference>
<comment type="caution">
    <text evidence="3">The sequence shown here is derived from an EMBL/GenBank/DDBJ whole genome shotgun (WGS) entry which is preliminary data.</text>
</comment>
<dbReference type="STRING" id="1314790.A0A1Y1ZBF1"/>
<dbReference type="Pfam" id="PF02752">
    <property type="entry name" value="Arrestin_C"/>
    <property type="match status" value="1"/>
</dbReference>
<dbReference type="InterPro" id="IPR014752">
    <property type="entry name" value="Arrestin-like_C"/>
</dbReference>
<dbReference type="GO" id="GO:0005886">
    <property type="term" value="C:plasma membrane"/>
    <property type="evidence" value="ECO:0007669"/>
    <property type="project" value="TreeGrafter"/>
</dbReference>
<evidence type="ECO:0000259" key="2">
    <source>
        <dbReference type="Pfam" id="PF02752"/>
    </source>
</evidence>
<dbReference type="Gene3D" id="2.60.40.640">
    <property type="match status" value="2"/>
</dbReference>
<evidence type="ECO:0000259" key="1">
    <source>
        <dbReference type="Pfam" id="PF00339"/>
    </source>
</evidence>
<feature type="domain" description="Arrestin-like N-terminal" evidence="1">
    <location>
        <begin position="32"/>
        <end position="143"/>
    </location>
</feature>
<dbReference type="AlphaFoldDB" id="A0A1Y1ZBF1"/>
<name>A0A1Y1ZBF1_9FUNG</name>
<accession>A0A1Y1ZBF1</accession>
<gene>
    <name evidence="3" type="ORF">K493DRAFT_389286</name>
</gene>
<dbReference type="GO" id="GO:0070086">
    <property type="term" value="P:ubiquitin-dependent endocytosis"/>
    <property type="evidence" value="ECO:0007669"/>
    <property type="project" value="TreeGrafter"/>
</dbReference>
<reference evidence="3 4" key="1">
    <citation type="submission" date="2016-07" db="EMBL/GenBank/DDBJ databases">
        <title>Pervasive Adenine N6-methylation of Active Genes in Fungi.</title>
        <authorList>
            <consortium name="DOE Joint Genome Institute"/>
            <person name="Mondo S.J."/>
            <person name="Dannebaum R.O."/>
            <person name="Kuo R.C."/>
            <person name="Labutti K."/>
            <person name="Haridas S."/>
            <person name="Kuo A."/>
            <person name="Salamov A."/>
            <person name="Ahrendt S.R."/>
            <person name="Lipzen A."/>
            <person name="Sullivan W."/>
            <person name="Andreopoulos W.B."/>
            <person name="Clum A."/>
            <person name="Lindquist E."/>
            <person name="Daum C."/>
            <person name="Ramamoorthy G.K."/>
            <person name="Gryganskyi A."/>
            <person name="Culley D."/>
            <person name="Magnuson J.K."/>
            <person name="James T.Y."/>
            <person name="O'Malley M.A."/>
            <person name="Stajich J.E."/>
            <person name="Spatafora J.W."/>
            <person name="Visel A."/>
            <person name="Grigoriev I.V."/>
        </authorList>
    </citation>
    <scope>NUCLEOTIDE SEQUENCE [LARGE SCALE GENOMIC DNA]</scope>
    <source>
        <strain evidence="3 4">CBS 931.73</strain>
    </source>
</reference>